<protein>
    <submittedName>
        <fullName evidence="2">Ribonucleotide reductase regulatory TP53 inducible subunit M2B</fullName>
    </submittedName>
</protein>
<reference evidence="2" key="2">
    <citation type="submission" date="2025-08" db="UniProtKB">
        <authorList>
            <consortium name="Ensembl"/>
        </authorList>
    </citation>
    <scope>IDENTIFICATION</scope>
</reference>
<organism evidence="2 3">
    <name type="scientific">Sus scrofa</name>
    <name type="common">Pig</name>
    <dbReference type="NCBI Taxonomy" id="9823"/>
    <lineage>
        <taxon>Eukaryota</taxon>
        <taxon>Metazoa</taxon>
        <taxon>Chordata</taxon>
        <taxon>Craniata</taxon>
        <taxon>Vertebrata</taxon>
        <taxon>Euteleostomi</taxon>
        <taxon>Mammalia</taxon>
        <taxon>Eutheria</taxon>
        <taxon>Laurasiatheria</taxon>
        <taxon>Artiodactyla</taxon>
        <taxon>Suina</taxon>
        <taxon>Suidae</taxon>
        <taxon>Sus</taxon>
    </lineage>
</organism>
<dbReference type="GO" id="GO:0016491">
    <property type="term" value="F:oxidoreductase activity"/>
    <property type="evidence" value="ECO:0007669"/>
    <property type="project" value="InterPro"/>
</dbReference>
<evidence type="ECO:0000256" key="1">
    <source>
        <dbReference type="SAM" id="MobiDB-lite"/>
    </source>
</evidence>
<reference evidence="2 3" key="1">
    <citation type="submission" date="2017-08" db="EMBL/GenBank/DDBJ databases">
        <title>USMARCv1.0.</title>
        <authorList>
            <person name="Hannum G.I."/>
            <person name="Koren S."/>
            <person name="Schroeder S.G."/>
            <person name="Chin S.C."/>
            <person name="Nonneman D.J."/>
            <person name="Becker S.A."/>
            <person name="Rosen B.D."/>
            <person name="Bickhart D.M."/>
            <person name="Putnam N.H."/>
            <person name="Green R.E."/>
            <person name="Tuggle C.K."/>
            <person name="Liu H."/>
            <person name="Rohrer G.A."/>
            <person name="Warr A."/>
            <person name="Hall R."/>
            <person name="Kim K."/>
            <person name="Hume D.A."/>
            <person name="Talbot R."/>
            <person name="Chow W."/>
            <person name="Howe K."/>
            <person name="Schwartz A.S."/>
            <person name="Watson M."/>
            <person name="Archibald A.L."/>
            <person name="Phillippy A.M."/>
            <person name="Smith T.P.L."/>
        </authorList>
    </citation>
    <scope>NUCLEOTIDE SEQUENCE [LARGE SCALE GENOMIC DNA]</scope>
</reference>
<dbReference type="GO" id="GO:0009263">
    <property type="term" value="P:deoxyribonucleotide biosynthetic process"/>
    <property type="evidence" value="ECO:0007669"/>
    <property type="project" value="InterPro"/>
</dbReference>
<feature type="region of interest" description="Disordered" evidence="1">
    <location>
        <begin position="1"/>
        <end position="20"/>
    </location>
</feature>
<dbReference type="InterPro" id="IPR000358">
    <property type="entry name" value="RNR_small_fam"/>
</dbReference>
<dbReference type="Gene3D" id="1.10.620.20">
    <property type="entry name" value="Ribonucleotide Reductase, subunit A"/>
    <property type="match status" value="1"/>
</dbReference>
<dbReference type="PANTHER" id="PTHR23409:SF19">
    <property type="entry name" value="RIBONUCLEOSIDE-DIPHOSPHATE REDUCTASE SUBUNIT M2 B"/>
    <property type="match status" value="1"/>
</dbReference>
<dbReference type="InterPro" id="IPR009078">
    <property type="entry name" value="Ferritin-like_SF"/>
</dbReference>
<gene>
    <name evidence="2" type="primary">RRM2B</name>
</gene>
<dbReference type="InterPro" id="IPR012348">
    <property type="entry name" value="RNR-like"/>
</dbReference>
<sequence length="66" mass="7578">MGDAERPEAAGSEQEEVFQAENPFDFMENISLEGKTNFFEKRVSEYQRFAVMAETTDNVFTLDADF</sequence>
<proteinExistence type="predicted"/>
<evidence type="ECO:0000313" key="3">
    <source>
        <dbReference type="Proteomes" id="UP000314985"/>
    </source>
</evidence>
<dbReference type="PANTHER" id="PTHR23409">
    <property type="entry name" value="RIBONUCLEOSIDE-DIPHOSPHATE REDUCTASE SMALL CHAIN"/>
    <property type="match status" value="1"/>
</dbReference>
<dbReference type="SUPFAM" id="SSF47240">
    <property type="entry name" value="Ferritin-like"/>
    <property type="match status" value="1"/>
</dbReference>
<accession>A0A4X1TTN6</accession>
<name>A0A4X1TTN6_PIG</name>
<dbReference type="AlphaFoldDB" id="A0A4X1TTN6"/>
<dbReference type="Ensembl" id="ENSSSCT00070022531.1">
    <property type="protein sequence ID" value="ENSSSCP00070018651.1"/>
    <property type="gene ID" value="ENSSSCG00070011540.1"/>
</dbReference>
<evidence type="ECO:0000313" key="2">
    <source>
        <dbReference type="Ensembl" id="ENSSSCP00070018651.1"/>
    </source>
</evidence>
<dbReference type="Proteomes" id="UP000314985">
    <property type="component" value="Chromosome 4"/>
</dbReference>